<feature type="repeat" description="ANK" evidence="3">
    <location>
        <begin position="1133"/>
        <end position="1154"/>
    </location>
</feature>
<dbReference type="Gene3D" id="2.60.40.10">
    <property type="entry name" value="Immunoglobulins"/>
    <property type="match status" value="2"/>
</dbReference>
<dbReference type="PROSITE" id="PS50297">
    <property type="entry name" value="ANK_REP_REGION"/>
    <property type="match status" value="18"/>
</dbReference>
<evidence type="ECO:0000256" key="1">
    <source>
        <dbReference type="ARBA" id="ARBA00022737"/>
    </source>
</evidence>
<dbReference type="Pfam" id="PF00041">
    <property type="entry name" value="fn3"/>
    <property type="match status" value="1"/>
</dbReference>
<feature type="domain" description="Death" evidence="4">
    <location>
        <begin position="327"/>
        <end position="371"/>
    </location>
</feature>
<accession>A0A1X7UPT2</accession>
<dbReference type="InterPro" id="IPR003961">
    <property type="entry name" value="FN3_dom"/>
</dbReference>
<organism evidence="6">
    <name type="scientific">Amphimedon queenslandica</name>
    <name type="common">Sponge</name>
    <dbReference type="NCBI Taxonomy" id="400682"/>
    <lineage>
        <taxon>Eukaryota</taxon>
        <taxon>Metazoa</taxon>
        <taxon>Porifera</taxon>
        <taxon>Demospongiae</taxon>
        <taxon>Heteroscleromorpha</taxon>
        <taxon>Haplosclerida</taxon>
        <taxon>Niphatidae</taxon>
        <taxon>Amphimedon</taxon>
    </lineage>
</organism>
<dbReference type="SMART" id="SM00060">
    <property type="entry name" value="FN3"/>
    <property type="match status" value="2"/>
</dbReference>
<dbReference type="Pfam" id="PF12796">
    <property type="entry name" value="Ank_2"/>
    <property type="match status" value="22"/>
</dbReference>
<dbReference type="InParanoid" id="A0A1X7UPT2"/>
<dbReference type="PANTHER" id="PTHR24198:SF165">
    <property type="entry name" value="ANKYRIN REPEAT-CONTAINING PROTEIN-RELATED"/>
    <property type="match status" value="1"/>
</dbReference>
<evidence type="ECO:0000256" key="3">
    <source>
        <dbReference type="PROSITE-ProRule" id="PRU00023"/>
    </source>
</evidence>
<keyword evidence="2 3" id="KW-0040">ANK repeat</keyword>
<dbReference type="InterPro" id="IPR002110">
    <property type="entry name" value="Ankyrin_rpt"/>
</dbReference>
<dbReference type="InterPro" id="IPR013783">
    <property type="entry name" value="Ig-like_fold"/>
</dbReference>
<dbReference type="InterPro" id="IPR036770">
    <property type="entry name" value="Ankyrin_rpt-contain_sf"/>
</dbReference>
<evidence type="ECO:0008006" key="7">
    <source>
        <dbReference type="Google" id="ProtNLM"/>
    </source>
</evidence>
<feature type="repeat" description="ANK" evidence="3">
    <location>
        <begin position="1477"/>
        <end position="1500"/>
    </location>
</feature>
<feature type="repeat" description="ANK" evidence="3">
    <location>
        <begin position="2021"/>
        <end position="2043"/>
    </location>
</feature>
<feature type="repeat" description="ANK" evidence="3">
    <location>
        <begin position="716"/>
        <end position="749"/>
    </location>
</feature>
<feature type="repeat" description="ANK" evidence="3">
    <location>
        <begin position="2227"/>
        <end position="2250"/>
    </location>
</feature>
<dbReference type="PROSITE" id="PS50088">
    <property type="entry name" value="ANK_REPEAT"/>
    <property type="match status" value="18"/>
</dbReference>
<dbReference type="InterPro" id="IPR011029">
    <property type="entry name" value="DEATH-like_dom_sf"/>
</dbReference>
<dbReference type="SMART" id="SM00248">
    <property type="entry name" value="ANK"/>
    <property type="match status" value="59"/>
</dbReference>
<sequence>MVIFYVIAFCSLGLFGSVMKNSSMYTSIDVLTYNNTSLVYPDTLRVLVNITCIAMFGGVDYSQSVILHAPSGPPNIVRGFILNATSIKVNWTNSSQTNGNVIEYTTEGVTRNVVSTSEDEILLTDLSPMSTYTISVYSYIDLPLVNSTVTALRFYGLYSGMNYTITVRAGNVLGGSDPSSFEEDRATLTIGQVVNCPEHNGLITGYTVMISNSSITYNLTSTERYIILNDLVFGTEYNISVAVVNSVGRGPFSDPIVVEIGIVGALCVLLTVINIYCFIRKKSSYGINKQTIADDDIAMQVCEPYGIHKTRLSIDDLNVVYNEVKPIAAQWKHFANSLYIRPSTVNVIQANDSNDCESCLRKVLEHWLRKDYDCEFYGPPCWRRVCVAVKEGGGDTALAEDIARKHPLPEEGNSKDTCKSIFGLSVKDFSLLDKIYDLQLEFSDILTETKDAFKPELLPNIIDYLETYVPALLGPNKNNQAAMQKIKQDFHNIESIKDLFMVLQGKYMSWFNYELIVKLVNVFLPDNQSLKRMWLSYKEKLKDYFFNSGGLLRDADAVNFGITDVPPGTQVMIAKVDRDDYTPADLFFFRRAIPKELNIPNVNLYFSFVRPGSLQLLHNIPDYLYSALFPLSTEIQQQLASIGISEIACGDYKYDLRKLSSSQEFQLLILNFDICDPLLYENTSTPLHEAAWRGLKDEVQWLLTKFGYSTYHRGLHGWTPLHSASYGGHIKILQLLIHQYGIDPNEGDDNSVSSLHMASYKGHLSIVQYLVDTYHVPPDKPDSSNNTALLYSAMGGHFELVEFFIERNCDAFHINSEGASLSLLACKSGQQALIYKLESLKLFKPNSSDIYGSGILHYCSMNNDDVELFKYLLTRYQLAIDMSDQFGQTPLHIASWYASSSIVEYIVSIQSNEVLLDNNNNGSSCLHYTSDVYMIIKATTVYSKLIAQRDASFITDSSNTKVKSNIDFITRNKRIKLFASLLEKASNWPNFDINASTNYGQLLLHCAARSGSTLLVKVLEEYNIDCTLDYYGMSPVHYAAWSGSTSVLSYIISRCNLNANDIEYSGRTPLAYSCWSGSINSVKYLINNHNSDPNITDNDGMTCLHHSCRNGHIDVTQYLIEVLHCDVNKTDNEGRTLVHHAAWSGNFDLVQYLITEQSLSPTAVDKNGLTALHYASVSLNLSLVKELITTYQLDPHQTDGNGKLLIHYAAEAGDILLLELYVKDYKCHLSLTDNRGWNIIHFTSIEGHNFIKNIINQYPQYISMLHSTDNEGRLALHLACMSGSIQLVTFLIDDMKCDVTVTNTNGSSCVMHACFSGNLDLVRSLIQQYNLEPININNSGFSVLHAAAQNGHTHILEWYSQEYSVDITNHTSNNKYTLAHSAAFNGKLHCLQKLINKYQCDANATTTNGSTVLHKACKGGHVPVVLYLTSLPQCNVAAKTSNGSTVLHTTCMSSGSLPILKHLVENHELDLCAVNDEGMAPFHYACSKGRLNLVQYIIEHLTVQNKIGSINILLKQHVTTNGSVALHLACSSGNIQLVTFLIDDMKCDVTVADRHGSNCVMHACFSGSLDLVRLLIQQYKLKPINISSTGFSVLHEAAKNGHTHILEWYSQEYSVDITNHTNNNKLTLAHEAAFKGKVLCLQELINKYQCDVNATTTNGSTALHIACAGGHVPVVLYLTSLPQCNVAAKTSNGSTVLHTTCMSSGSLPILKHLVENHELDLCAVNDEGVAPFHYACSKGRLNLVQYIIEHLTVQNKIGSIDILLKQRVTTNGSVALHLACTSGNIQLVTFLIDDMKCDVTVTDRHGSDCVMHACFSGSLDLIQLLIQQYKLEPISISNTGFSVLHEAAQNGHTHILEWYSQEYSVDITNHTNNNKYTLAHAAAFKGKVLCLPELINKYQCDVNATTTNGSTVLHIACAGGHVPVVLYLTSLPQCNVAAKTSNGSTVLHTTCMSSGSLPILKHLVENRELDLCAVNDEGMAPFHYACSKGRLNLVQYIIEHLTVQNKIGSINILLKQHVTTNGSVALHLACTSGNIQLVTFLIDDMKCDVTVTDRHGSNCVIPACFSGSLDLIQLLIQQYKLEPISISNTGFSVLHEAAQNGHTHILEWYSQEYSVDITNHTNNNKYTLAHAAAFKGKVLCLQELINKYQCDVNATTTNGSTVLHIACAGGHVPVVLYLTSLPQCNVAAKTSNGSTVLHTTCMSSGSLPILKHLVENHELDLCAVNDEGMAPFHYACSKGRLNLVKYIVEHLTVQNKIGSINILLKQHMTTNGSVALHLACTSGNIQLVTFLIDDMKCDVTVTDRHGSNCVMHACFSGSLDLVRLLIQQYKLEPINISSTGFSVLHEAAKNGHTHILEWYSQEYSVDITNHTDNNKYTLAHAAAFKGKVLCLQELINKYQCDVNATTTNGSTVLHIACAGGHVPVILYLTSLPQCIVAAKTSNGSTVLHTTCMSSGSLPILKHLVENHELDLCAVNDERMAPIHYACSNGRLNLIQYIIEQIPSSLELPVRNHGHTPFLTAVYYNQLEVMKFLISKKCNVSATNYESSGAIHISVMIGHLNVLKYLLDNNYCNPIAFDHNKSTPLHYAVLANRLDILEYLLNKTIPSVSVDWIRNTKCLLDCPQDLISHIKVQDNNGNSPLHIACRTGQQRVVEFLLRASFSAICILLTNKEGQTPLHIAAAAGHQEIIKALLSSVTDSSTHHNLLTATDDKGCTACHTACNNGQVGVFRYLSSIHPQGVNVMDNRGRGLLHAACEGGDIGIVRTLIETHGLDPLAEDEDGITCLHLLAERKRVYMYQYLQPTVSNPVPKDKSGRTPLHYASRSDNIRMVRYLIETFPCTPDDPDNNGYTSVHGACEAGSIELALYFLTDHNCNALAETNDLKTLLYYASKSSNLELVRFLIKRCNLKPRPHDIEVAQAINPDSLLAKYLEKAYHEMIFDMTEEERRRYFKRTTTGAGIEEHQITKRMKLGED</sequence>
<dbReference type="Gene3D" id="1.10.533.10">
    <property type="entry name" value="Death Domain, Fas"/>
    <property type="match status" value="1"/>
</dbReference>
<dbReference type="Pfam" id="PF13637">
    <property type="entry name" value="Ank_4"/>
    <property type="match status" value="3"/>
</dbReference>
<dbReference type="PROSITE" id="PS50017">
    <property type="entry name" value="DEATH_DOMAIN"/>
    <property type="match status" value="1"/>
</dbReference>
<dbReference type="EnsemblMetazoa" id="Aqu2.1.29422_001">
    <property type="protein sequence ID" value="Aqu2.1.29422_001"/>
    <property type="gene ID" value="Aqu2.1.29422"/>
</dbReference>
<evidence type="ECO:0000256" key="2">
    <source>
        <dbReference type="ARBA" id="ARBA00023043"/>
    </source>
</evidence>
<name>A0A1X7UPT2_AMPQE</name>
<feature type="repeat" description="ANK" evidence="3">
    <location>
        <begin position="1521"/>
        <end position="1543"/>
    </location>
</feature>
<feature type="repeat" description="ANK" evidence="3">
    <location>
        <begin position="2579"/>
        <end position="2602"/>
    </location>
</feature>
<dbReference type="InterPro" id="IPR036116">
    <property type="entry name" value="FN3_sf"/>
</dbReference>
<evidence type="ECO:0000259" key="4">
    <source>
        <dbReference type="PROSITE" id="PS50017"/>
    </source>
</evidence>
<evidence type="ECO:0000259" key="5">
    <source>
        <dbReference type="PROSITE" id="PS50853"/>
    </source>
</evidence>
<feature type="domain" description="Fibronectin type-III" evidence="5">
    <location>
        <begin position="168"/>
        <end position="263"/>
    </location>
</feature>
<dbReference type="GO" id="GO:0007165">
    <property type="term" value="P:signal transduction"/>
    <property type="evidence" value="ECO:0007669"/>
    <property type="project" value="InterPro"/>
</dbReference>
<dbReference type="eggNOG" id="KOG0504">
    <property type="taxonomic scope" value="Eukaryota"/>
</dbReference>
<dbReference type="CDD" id="cd00063">
    <property type="entry name" value="FN3"/>
    <property type="match status" value="2"/>
</dbReference>
<evidence type="ECO:0000313" key="6">
    <source>
        <dbReference type="EnsemblMetazoa" id="Aqu2.1.29422_001"/>
    </source>
</evidence>
<dbReference type="SUPFAM" id="SSF49265">
    <property type="entry name" value="Fibronectin type III"/>
    <property type="match status" value="1"/>
</dbReference>
<feature type="repeat" description="ANK" evidence="3">
    <location>
        <begin position="2671"/>
        <end position="2703"/>
    </location>
</feature>
<feature type="repeat" description="ANK" evidence="3">
    <location>
        <begin position="1658"/>
        <end position="1678"/>
    </location>
</feature>
<feature type="repeat" description="ANK" evidence="3">
    <location>
        <begin position="1271"/>
        <end position="1293"/>
    </location>
</feature>
<feature type="repeat" description="ANK" evidence="3">
    <location>
        <begin position="2271"/>
        <end position="2293"/>
    </location>
</feature>
<dbReference type="STRING" id="400682.A0A1X7UPT2"/>
<dbReference type="PANTHER" id="PTHR24198">
    <property type="entry name" value="ANKYRIN REPEAT AND PROTEIN KINASE DOMAIN-CONTAINING PROTEIN"/>
    <property type="match status" value="1"/>
</dbReference>
<proteinExistence type="predicted"/>
<reference evidence="6" key="1">
    <citation type="submission" date="2017-05" db="UniProtKB">
        <authorList>
            <consortium name="EnsemblMetazoa"/>
        </authorList>
    </citation>
    <scope>IDENTIFICATION</scope>
</reference>
<feature type="repeat" description="ANK" evidence="3">
    <location>
        <begin position="1771"/>
        <end position="1793"/>
    </location>
</feature>
<feature type="repeat" description="ANK" evidence="3">
    <location>
        <begin position="2635"/>
        <end position="2657"/>
    </location>
</feature>
<dbReference type="OrthoDB" id="6147539at2759"/>
<feature type="repeat" description="ANK" evidence="3">
    <location>
        <begin position="2512"/>
        <end position="2544"/>
    </location>
</feature>
<keyword evidence="1" id="KW-0677">Repeat</keyword>
<dbReference type="PROSITE" id="PS50853">
    <property type="entry name" value="FN3"/>
    <property type="match status" value="1"/>
</dbReference>
<dbReference type="InterPro" id="IPR000488">
    <property type="entry name" value="Death_dom"/>
</dbReference>
<feature type="repeat" description="ANK" evidence="3">
    <location>
        <begin position="2812"/>
        <end position="2834"/>
    </location>
</feature>
<dbReference type="Gene3D" id="1.25.40.20">
    <property type="entry name" value="Ankyrin repeat-containing domain"/>
    <property type="match status" value="14"/>
</dbReference>
<feature type="repeat" description="ANK" evidence="3">
    <location>
        <begin position="1977"/>
        <end position="2000"/>
    </location>
</feature>
<dbReference type="SUPFAM" id="SSF48403">
    <property type="entry name" value="Ankyrin repeat"/>
    <property type="match status" value="9"/>
</dbReference>
<feature type="repeat" description="ANK" evidence="3">
    <location>
        <begin position="1099"/>
        <end position="1121"/>
    </location>
</feature>
<feature type="repeat" description="ANK" evidence="3">
    <location>
        <begin position="1727"/>
        <end position="1750"/>
    </location>
</feature>
<dbReference type="eggNOG" id="KOG4177">
    <property type="taxonomic scope" value="Eukaryota"/>
</dbReference>
<protein>
    <recommendedName>
        <fullName evidence="7">PARP</fullName>
    </recommendedName>
</protein>